<evidence type="ECO:0000313" key="3">
    <source>
        <dbReference type="EMBL" id="GAA1696264.1"/>
    </source>
</evidence>
<reference evidence="3 4" key="1">
    <citation type="journal article" date="2019" name="Int. J. Syst. Evol. Microbiol.">
        <title>The Global Catalogue of Microorganisms (GCM) 10K type strain sequencing project: providing services to taxonomists for standard genome sequencing and annotation.</title>
        <authorList>
            <consortium name="The Broad Institute Genomics Platform"/>
            <consortium name="The Broad Institute Genome Sequencing Center for Infectious Disease"/>
            <person name="Wu L."/>
            <person name="Ma J."/>
        </authorList>
    </citation>
    <scope>NUCLEOTIDE SEQUENCE [LARGE SCALE GENOMIC DNA]</scope>
    <source>
        <strain evidence="3 4">JCM 14307</strain>
    </source>
</reference>
<dbReference type="InterPro" id="IPR036129">
    <property type="entry name" value="Glycerate_kinase_sf"/>
</dbReference>
<name>A0ABN2HZU4_9ACTN</name>
<dbReference type="Gene3D" id="3.90.1510.10">
    <property type="entry name" value="Glycerate kinase, domain 2"/>
    <property type="match status" value="1"/>
</dbReference>
<dbReference type="PANTHER" id="PTHR21599:SF0">
    <property type="entry name" value="GLYCERATE KINASE"/>
    <property type="match status" value="1"/>
</dbReference>
<evidence type="ECO:0000256" key="1">
    <source>
        <dbReference type="PIRNR" id="PIRNR006078"/>
    </source>
</evidence>
<keyword evidence="1 3" id="KW-0418">Kinase</keyword>
<evidence type="ECO:0000313" key="4">
    <source>
        <dbReference type="Proteomes" id="UP001500280"/>
    </source>
</evidence>
<organism evidence="3 4">
    <name type="scientific">Kribbella yunnanensis</name>
    <dbReference type="NCBI Taxonomy" id="190194"/>
    <lineage>
        <taxon>Bacteria</taxon>
        <taxon>Bacillati</taxon>
        <taxon>Actinomycetota</taxon>
        <taxon>Actinomycetes</taxon>
        <taxon>Propionibacteriales</taxon>
        <taxon>Kribbellaceae</taxon>
        <taxon>Kribbella</taxon>
    </lineage>
</organism>
<comment type="caution">
    <text evidence="3">The sequence shown here is derived from an EMBL/GenBank/DDBJ whole genome shotgun (WGS) entry which is preliminary data.</text>
</comment>
<protein>
    <submittedName>
        <fullName evidence="3">Glycerate kinase</fullName>
    </submittedName>
</protein>
<dbReference type="InterPro" id="IPR018193">
    <property type="entry name" value="Glyc_kinase_flavodox-like_fold"/>
</dbReference>
<feature type="compositionally biased region" description="Low complexity" evidence="2">
    <location>
        <begin position="173"/>
        <end position="201"/>
    </location>
</feature>
<gene>
    <name evidence="3" type="ORF">GCM10009745_47840</name>
</gene>
<dbReference type="NCBIfam" id="TIGR00045">
    <property type="entry name" value="glycerate kinase"/>
    <property type="match status" value="1"/>
</dbReference>
<dbReference type="GO" id="GO:0016301">
    <property type="term" value="F:kinase activity"/>
    <property type="evidence" value="ECO:0007669"/>
    <property type="project" value="UniProtKB-KW"/>
</dbReference>
<dbReference type="EMBL" id="BAAANF010000017">
    <property type="protein sequence ID" value="GAA1696264.1"/>
    <property type="molecule type" value="Genomic_DNA"/>
</dbReference>
<comment type="similarity">
    <text evidence="1">Belongs to the glycerate kinase type-1 family.</text>
</comment>
<dbReference type="Pfam" id="PF02595">
    <property type="entry name" value="Gly_kinase"/>
    <property type="match status" value="2"/>
</dbReference>
<keyword evidence="4" id="KW-1185">Reference proteome</keyword>
<feature type="region of interest" description="Disordered" evidence="2">
    <location>
        <begin position="153"/>
        <end position="202"/>
    </location>
</feature>
<accession>A0ABN2HZU4</accession>
<keyword evidence="1" id="KW-0808">Transferase</keyword>
<dbReference type="PIRSF" id="PIRSF006078">
    <property type="entry name" value="GlxK"/>
    <property type="match status" value="1"/>
</dbReference>
<evidence type="ECO:0000256" key="2">
    <source>
        <dbReference type="SAM" id="MobiDB-lite"/>
    </source>
</evidence>
<proteinExistence type="inferred from homology"/>
<dbReference type="RefSeq" id="WP_344156041.1">
    <property type="nucleotide sequence ID" value="NZ_BAAANF010000017.1"/>
</dbReference>
<dbReference type="SUPFAM" id="SSF110738">
    <property type="entry name" value="Glycerate kinase I"/>
    <property type="match status" value="2"/>
</dbReference>
<dbReference type="Proteomes" id="UP001500280">
    <property type="component" value="Unassembled WGS sequence"/>
</dbReference>
<dbReference type="PANTHER" id="PTHR21599">
    <property type="entry name" value="GLYCERATE KINASE"/>
    <property type="match status" value="1"/>
</dbReference>
<sequence length="416" mass="41001">MVRVLIASDKFKGSLTSAQVAAAVEAGVRRVHPGATVVAVPVADGGDGTLAAAVAAGYTLVPVVASGPTGLPVHSGYARRGDTAVVELADVCGLVRLPDGFAPLTASSFGCGELMAAALEAGCTQLILGIGGSASTDGGIGMLQALSAPATAQPRALATAPPPASATAPPPTSVTAPPRASATAPALASVTAPPSASAPPSAISPGWTLDLAALRARLDGVQVVVACDVDNPLTGPRGAASVYGPQKGASPAEVAILDARLTDWADHVAAATGRDLRDEPGAGAAGGVGFAALALLNAELRPGIDLMLELVGFRNQLTGADLVITGEGALDEQTLHGKAVAGVAAASDVPVVAVCGVNRLRPDQLTTIGVQAAYALTDVEPDVARCIAEPIPLLEKLAGRIASEHLTMAKTGEGSA</sequence>
<feature type="compositionally biased region" description="Pro residues" evidence="2">
    <location>
        <begin position="160"/>
        <end position="172"/>
    </location>
</feature>
<dbReference type="InterPro" id="IPR004381">
    <property type="entry name" value="Glycerate_kinase"/>
</dbReference>